<protein>
    <submittedName>
        <fullName evidence="3">Divalent-cation tolerance protein CutA</fullName>
    </submittedName>
</protein>
<dbReference type="InterPro" id="IPR015867">
    <property type="entry name" value="N-reg_PII/ATP_PRibTrfase_C"/>
</dbReference>
<dbReference type="RefSeq" id="WP_310899257.1">
    <property type="nucleotide sequence ID" value="NZ_JAMQOS010000001.1"/>
</dbReference>
<name>A0ABU2FMK7_9EURY</name>
<dbReference type="EMBL" id="JAMQOS010000001">
    <property type="protein sequence ID" value="MDS0281421.1"/>
    <property type="molecule type" value="Genomic_DNA"/>
</dbReference>
<evidence type="ECO:0000256" key="2">
    <source>
        <dbReference type="ARBA" id="ARBA00022490"/>
    </source>
</evidence>
<reference evidence="3 4" key="1">
    <citation type="submission" date="2022-06" db="EMBL/GenBank/DDBJ databases">
        <title>Halomicroarcula sp. a new haloarchaeum isolate from saline soil.</title>
        <authorList>
            <person name="Strakova D."/>
            <person name="Galisteo C."/>
            <person name="Sanchez-Porro C."/>
            <person name="Ventosa A."/>
        </authorList>
    </citation>
    <scope>NUCLEOTIDE SEQUENCE [LARGE SCALE GENOMIC DNA]</scope>
    <source>
        <strain evidence="3 4">S3CR25-11</strain>
    </source>
</reference>
<dbReference type="Proteomes" id="UP001268864">
    <property type="component" value="Unassembled WGS sequence"/>
</dbReference>
<dbReference type="Pfam" id="PF03091">
    <property type="entry name" value="CutA1"/>
    <property type="match status" value="1"/>
</dbReference>
<keyword evidence="2" id="KW-0963">Cytoplasm</keyword>
<organism evidence="3 4">
    <name type="scientific">Haloarcula onubensis</name>
    <dbReference type="NCBI Taxonomy" id="2950539"/>
    <lineage>
        <taxon>Archaea</taxon>
        <taxon>Methanobacteriati</taxon>
        <taxon>Methanobacteriota</taxon>
        <taxon>Stenosarchaea group</taxon>
        <taxon>Halobacteria</taxon>
        <taxon>Halobacteriales</taxon>
        <taxon>Haloarculaceae</taxon>
        <taxon>Haloarcula</taxon>
    </lineage>
</organism>
<dbReference type="SUPFAM" id="SSF54913">
    <property type="entry name" value="GlnB-like"/>
    <property type="match status" value="1"/>
</dbReference>
<accession>A0ABU2FMK7</accession>
<dbReference type="Gene3D" id="3.30.70.120">
    <property type="match status" value="1"/>
</dbReference>
<evidence type="ECO:0000313" key="4">
    <source>
        <dbReference type="Proteomes" id="UP001268864"/>
    </source>
</evidence>
<dbReference type="PANTHER" id="PTHR23419:SF8">
    <property type="entry name" value="FI09726P"/>
    <property type="match status" value="1"/>
</dbReference>
<proteinExistence type="inferred from homology"/>
<keyword evidence="4" id="KW-1185">Reference proteome</keyword>
<comment type="caution">
    <text evidence="3">The sequence shown here is derived from an EMBL/GenBank/DDBJ whole genome shotgun (WGS) entry which is preliminary data.</text>
</comment>
<evidence type="ECO:0000313" key="3">
    <source>
        <dbReference type="EMBL" id="MDS0281421.1"/>
    </source>
</evidence>
<sequence length="102" mass="11734">MPTVYITAPPDAAPKIARALVDERLAACVNRVPCDSVYRWEGEVHTDEETILLVKTTEERYADLRDRALELHPHEVPCIERFDESDTLDAFAHWRAESVEDR</sequence>
<comment type="similarity">
    <text evidence="1">Belongs to the CutA family.</text>
</comment>
<gene>
    <name evidence="3" type="ORF">NDI86_04745</name>
</gene>
<dbReference type="InterPro" id="IPR011322">
    <property type="entry name" value="N-reg_PII-like_a/b"/>
</dbReference>
<dbReference type="InterPro" id="IPR004323">
    <property type="entry name" value="Ion_tolerance_CutA"/>
</dbReference>
<dbReference type="PANTHER" id="PTHR23419">
    <property type="entry name" value="DIVALENT CATION TOLERANCE CUTA-RELATED"/>
    <property type="match status" value="1"/>
</dbReference>
<evidence type="ECO:0000256" key="1">
    <source>
        <dbReference type="ARBA" id="ARBA00010169"/>
    </source>
</evidence>